<accession>A0A3A1P0P8</accession>
<dbReference type="SUPFAM" id="SSF81301">
    <property type="entry name" value="Nucleotidyltransferase"/>
    <property type="match status" value="1"/>
</dbReference>
<gene>
    <name evidence="2" type="ORF">D2V17_19460</name>
</gene>
<proteinExistence type="predicted"/>
<dbReference type="InterPro" id="IPR007842">
    <property type="entry name" value="HEPN_dom"/>
</dbReference>
<dbReference type="Gene3D" id="1.20.120.330">
    <property type="entry name" value="Nucleotidyltransferases domain 2"/>
    <property type="match status" value="1"/>
</dbReference>
<protein>
    <submittedName>
        <fullName evidence="2">HEPN domain-containing protein</fullName>
    </submittedName>
</protein>
<dbReference type="InterPro" id="IPR043519">
    <property type="entry name" value="NT_sf"/>
</dbReference>
<dbReference type="CDD" id="cd05403">
    <property type="entry name" value="NT_KNTase_like"/>
    <property type="match status" value="1"/>
</dbReference>
<comment type="caution">
    <text evidence="2">The sequence shown here is derived from an EMBL/GenBank/DDBJ whole genome shotgun (WGS) entry which is preliminary data.</text>
</comment>
<dbReference type="Pfam" id="PF05168">
    <property type="entry name" value="HEPN"/>
    <property type="match status" value="1"/>
</dbReference>
<keyword evidence="3" id="KW-1185">Reference proteome</keyword>
<dbReference type="EMBL" id="QXFM01000142">
    <property type="protein sequence ID" value="RIV80491.1"/>
    <property type="molecule type" value="Genomic_DNA"/>
</dbReference>
<dbReference type="PROSITE" id="PS50910">
    <property type="entry name" value="HEPN"/>
    <property type="match status" value="1"/>
</dbReference>
<dbReference type="RefSeq" id="WP_119594800.1">
    <property type="nucleotide sequence ID" value="NZ_QXFM01000142.1"/>
</dbReference>
<dbReference type="InterPro" id="IPR041633">
    <property type="entry name" value="Polbeta"/>
</dbReference>
<organism evidence="2 3">
    <name type="scientific">Aurantiacibacter xanthus</name>
    <dbReference type="NCBI Taxonomy" id="1784712"/>
    <lineage>
        <taxon>Bacteria</taxon>
        <taxon>Pseudomonadati</taxon>
        <taxon>Pseudomonadota</taxon>
        <taxon>Alphaproteobacteria</taxon>
        <taxon>Sphingomonadales</taxon>
        <taxon>Erythrobacteraceae</taxon>
        <taxon>Aurantiacibacter</taxon>
    </lineage>
</organism>
<feature type="domain" description="HEPN" evidence="1">
    <location>
        <begin position="171"/>
        <end position="291"/>
    </location>
</feature>
<dbReference type="SUPFAM" id="SSF81593">
    <property type="entry name" value="Nucleotidyltransferase substrate binding subunit/domain"/>
    <property type="match status" value="1"/>
</dbReference>
<dbReference type="SMART" id="SM00748">
    <property type="entry name" value="HEPN"/>
    <property type="match status" value="1"/>
</dbReference>
<dbReference type="Pfam" id="PF18765">
    <property type="entry name" value="Polbeta"/>
    <property type="match status" value="1"/>
</dbReference>
<dbReference type="AlphaFoldDB" id="A0A3A1P0P8"/>
<dbReference type="PANTHER" id="PTHR33933:SF1">
    <property type="entry name" value="PROTEIN ADENYLYLTRANSFERASE MNTA-RELATED"/>
    <property type="match status" value="1"/>
</dbReference>
<evidence type="ECO:0000313" key="2">
    <source>
        <dbReference type="EMBL" id="RIV80491.1"/>
    </source>
</evidence>
<dbReference type="InterPro" id="IPR052548">
    <property type="entry name" value="Type_VII_TA_antitoxin"/>
</dbReference>
<dbReference type="PANTHER" id="PTHR33933">
    <property type="entry name" value="NUCLEOTIDYLTRANSFERASE"/>
    <property type="match status" value="1"/>
</dbReference>
<evidence type="ECO:0000259" key="1">
    <source>
        <dbReference type="PROSITE" id="PS50910"/>
    </source>
</evidence>
<reference evidence="2 3" key="1">
    <citation type="submission" date="2018-08" db="EMBL/GenBank/DDBJ databases">
        <title>Erythrobacter zhengii sp.nov., a bacterium isolated from deep-sea sediment.</title>
        <authorList>
            <person name="Fang C."/>
            <person name="Wu Y.-H."/>
            <person name="Sun C."/>
            <person name="Wang H."/>
            <person name="Cheng H."/>
            <person name="Meng F.-X."/>
            <person name="Wang C.-S."/>
            <person name="Xu X.-W."/>
        </authorList>
    </citation>
    <scope>NUCLEOTIDE SEQUENCE [LARGE SCALE GENOMIC DNA]</scope>
    <source>
        <strain evidence="2 3">CCTCC AB 2015396</strain>
    </source>
</reference>
<dbReference type="Gene3D" id="3.30.460.10">
    <property type="entry name" value="Beta Polymerase, domain 2"/>
    <property type="match status" value="1"/>
</dbReference>
<evidence type="ECO:0000313" key="3">
    <source>
        <dbReference type="Proteomes" id="UP000265366"/>
    </source>
</evidence>
<dbReference type="Proteomes" id="UP000265366">
    <property type="component" value="Unassembled WGS sequence"/>
</dbReference>
<sequence>MKTSLDHLPEGKRRELAHVVEVLHDRFAFATSRRTQEHTRGGQILKIILFGSYARGDWVEDPVGRYFSDYDLLVVVNREEFTDVSEYWDKAEEQLLEELSAGHHLRTPVSLIYHSLDDVNEKLRLGRYFFMDILRDGIVLFEEDGYPFVEPQPLSPEQALQETRDYFEEWFESAERFFVNARDNAARGWNKEAAFLLHQATERFYHCLFLVRTLYSPKTHNLNRLREMAEELEPSLRDVWTRENRFQKRSYSLLRDAYVKARYSRSYRISPEELAWISERVTLLQSRVREACELRIETLAKAA</sequence>
<name>A0A3A1P0P8_9SPHN</name>
<dbReference type="OrthoDB" id="7442350at2"/>